<dbReference type="PROSITE" id="PS50104">
    <property type="entry name" value="TIR"/>
    <property type="match status" value="1"/>
</dbReference>
<evidence type="ECO:0000256" key="1">
    <source>
        <dbReference type="SAM" id="Coils"/>
    </source>
</evidence>
<organism evidence="3 4">
    <name type="scientific">Nitrosospira multiformis</name>
    <dbReference type="NCBI Taxonomy" id="1231"/>
    <lineage>
        <taxon>Bacteria</taxon>
        <taxon>Pseudomonadati</taxon>
        <taxon>Pseudomonadota</taxon>
        <taxon>Betaproteobacteria</taxon>
        <taxon>Nitrosomonadales</taxon>
        <taxon>Nitrosomonadaceae</taxon>
        <taxon>Nitrosospira</taxon>
    </lineage>
</organism>
<feature type="coiled-coil region" evidence="1">
    <location>
        <begin position="1225"/>
        <end position="1252"/>
    </location>
</feature>
<dbReference type="PANTHER" id="PTHR19959:SF119">
    <property type="entry name" value="FUNGAL LIPASE-LIKE DOMAIN-CONTAINING PROTEIN"/>
    <property type="match status" value="1"/>
</dbReference>
<keyword evidence="1" id="KW-0175">Coiled coil</keyword>
<dbReference type="GO" id="GO:0007165">
    <property type="term" value="P:signal transduction"/>
    <property type="evidence" value="ECO:0007669"/>
    <property type="project" value="InterPro"/>
</dbReference>
<dbReference type="Pfam" id="PF13676">
    <property type="entry name" value="TIR_2"/>
    <property type="match status" value="1"/>
</dbReference>
<dbReference type="Pfam" id="PF13374">
    <property type="entry name" value="TPR_10"/>
    <property type="match status" value="3"/>
</dbReference>
<dbReference type="SMART" id="SM00028">
    <property type="entry name" value="TPR"/>
    <property type="match status" value="7"/>
</dbReference>
<dbReference type="InterPro" id="IPR019734">
    <property type="entry name" value="TPR_rpt"/>
</dbReference>
<protein>
    <submittedName>
        <fullName evidence="3">Tetratricopeptide repeat-containing protein</fullName>
    </submittedName>
</protein>
<evidence type="ECO:0000313" key="4">
    <source>
        <dbReference type="Proteomes" id="UP000183898"/>
    </source>
</evidence>
<dbReference type="InterPro" id="IPR000157">
    <property type="entry name" value="TIR_dom"/>
</dbReference>
<proteinExistence type="predicted"/>
<gene>
    <name evidence="3" type="ORF">SAMN05216404_111100</name>
</gene>
<evidence type="ECO:0000313" key="3">
    <source>
        <dbReference type="EMBL" id="SEO10463.1"/>
    </source>
</evidence>
<feature type="domain" description="TIR" evidence="2">
    <location>
        <begin position="3"/>
        <end position="140"/>
    </location>
</feature>
<name>A0A1H8LZC5_9PROT</name>
<dbReference type="RefSeq" id="WP_074747968.1">
    <property type="nucleotide sequence ID" value="NZ_FOCT01000011.1"/>
</dbReference>
<reference evidence="3 4" key="1">
    <citation type="submission" date="2016-10" db="EMBL/GenBank/DDBJ databases">
        <authorList>
            <person name="de Groot N.N."/>
        </authorList>
    </citation>
    <scope>NUCLEOTIDE SEQUENCE [LARGE SCALE GENOMIC DNA]</scope>
    <source>
        <strain evidence="3 4">Nl18</strain>
    </source>
</reference>
<dbReference type="Gene3D" id="3.40.50.10140">
    <property type="entry name" value="Toll/interleukin-1 receptor homology (TIR) domain"/>
    <property type="match status" value="1"/>
</dbReference>
<dbReference type="Proteomes" id="UP000183898">
    <property type="component" value="Unassembled WGS sequence"/>
</dbReference>
<sequence length="1262" mass="138700">MSYKYDAFISHNGADKPAVERVSKALETQGLHCFFDKWDILSGEEWLRNLETGLGESHFILIFIGTQGIGPWQQAEADAALRRQVQQRQNCIIPVLLPDASPEDIAKLSIFLQGINALRFHDLNESLPHSILAGLVRGDDPAHLRQLIREHAHAPDDLLQTLNYWLTGLHVEWREKEEEYRISEGQGKSCLRIPDLSTSSNPDSIEYLLNWKSRLTPMLGREAELKVLHDWADARSKISICLIVGEGGVGKTRLAFEFATQLKEKGWEAGEAQGLEGSWYTGSKGTLLVIDYPEQRPEKVTALLEAFTVMPAPERKLRVLLLGRNGDFLQKLSQAAKSLLASSIKLRGLAGGDSASWDLFQQAWQQLHELKETSLPPLPMQPEAFQEWRQRAKLRNRPLFIMALAIRLMLDSKAKELSGKEIIRVLTKQYEVTRLEKEAKKRNIDKYSLVMLQALAAMSGELESEALRQLIDTGQELKLDIQLPALRQLKDTSLWSQHGIHALQPDLLAADLLHYALTELAGDQSGAWQYLGLEAATDVANASSIFGRLIHDSQSALDRPWPLQNLIDWVRREPRRCEKLNLALGRNNLEHTLLPLAIAVNKVLLTHADSPQGQAKHLTNLARSLGESGERAAALQAIRRAVEIHEQLAKDNFTAYGPDLARSLNNLSVQLSASGERAPGLQVSRRAVEIYEQLAADNFAAYGPGLALGLSNLSVYLGESGERAAALQAGRRAVEILEQLAKDNFTAYGSDLARSLNNLSAYLHKSGERAAALQEGRRAGEIYEQLAADNFAAYGPGLARSLVNLSVYLRESGERAPALQAGRRVVEIYERLAADNFAAYGPDLARSLANLSVYLGESGERAPALQAGRRAVEIHERLAADNFAAYGPDLARSLVNLSERLGESGERAAALQAGRRGEEIYEQLAADNFATYGPDLAKSLVNLSARLGESGERAAALQAVRRGEEIYEQLAADNFAAYGPDLAKSLVHLSIRLGESGKRAAGFQAIRRAVEILEQLAKDNFAAYGPDLAGSLVNLSVDLVNSGERAAGLQATRRAVEIYEQLAADNFAAYGAVLALGLNNLSVYLGESGEQTAGLQAIRRAVEIYEQLAKDNFAAYGPDLARSLANLSLCLRESGEWAAGLQAIRRAVEIYEQLAKDNFAAYGPDLAGSLVNLSVDLVNSGEWAAGLQATRRAVEIYEQLAKDNFTGIGPDLARSLHILLTHLEESDKNEEAAEIKAKLETIKQRILDEQIEVPADIAWLFE</sequence>
<dbReference type="AlphaFoldDB" id="A0A1H8LZC5"/>
<accession>A0A1H8LZC5</accession>
<dbReference type="InterPro" id="IPR035897">
    <property type="entry name" value="Toll_tir_struct_dom_sf"/>
</dbReference>
<evidence type="ECO:0000259" key="2">
    <source>
        <dbReference type="PROSITE" id="PS50104"/>
    </source>
</evidence>
<dbReference type="PANTHER" id="PTHR19959">
    <property type="entry name" value="KINESIN LIGHT CHAIN"/>
    <property type="match status" value="1"/>
</dbReference>
<dbReference type="InterPro" id="IPR011990">
    <property type="entry name" value="TPR-like_helical_dom_sf"/>
</dbReference>
<dbReference type="EMBL" id="FOCT01000011">
    <property type="protein sequence ID" value="SEO10463.1"/>
    <property type="molecule type" value="Genomic_DNA"/>
</dbReference>
<dbReference type="SUPFAM" id="SSF52200">
    <property type="entry name" value="Toll/Interleukin receptor TIR domain"/>
    <property type="match status" value="1"/>
</dbReference>
<dbReference type="SUPFAM" id="SSF52540">
    <property type="entry name" value="P-loop containing nucleoside triphosphate hydrolases"/>
    <property type="match status" value="1"/>
</dbReference>
<dbReference type="SUPFAM" id="SSF48452">
    <property type="entry name" value="TPR-like"/>
    <property type="match status" value="5"/>
</dbReference>
<dbReference type="InterPro" id="IPR027417">
    <property type="entry name" value="P-loop_NTPase"/>
</dbReference>
<dbReference type="Gene3D" id="1.25.40.10">
    <property type="entry name" value="Tetratricopeptide repeat domain"/>
    <property type="match status" value="4"/>
</dbReference>
<dbReference type="Gene3D" id="3.40.50.300">
    <property type="entry name" value="P-loop containing nucleotide triphosphate hydrolases"/>
    <property type="match status" value="1"/>
</dbReference>